<protein>
    <submittedName>
        <fullName evidence="1">Uncharacterized protein</fullName>
    </submittedName>
</protein>
<dbReference type="AlphaFoldDB" id="A0A4Z1NZG8"/>
<evidence type="ECO:0000313" key="2">
    <source>
        <dbReference type="Proteomes" id="UP000298493"/>
    </source>
</evidence>
<comment type="caution">
    <text evidence="1">The sequence shown here is derived from an EMBL/GenBank/DDBJ whole genome shotgun (WGS) entry which is preliminary data.</text>
</comment>
<accession>A0A4Z1NZG8</accession>
<proteinExistence type="predicted"/>
<evidence type="ECO:0000313" key="1">
    <source>
        <dbReference type="EMBL" id="TID16614.1"/>
    </source>
</evidence>
<keyword evidence="2" id="KW-1185">Reference proteome</keyword>
<gene>
    <name evidence="1" type="ORF">E6O75_ATG11732</name>
</gene>
<dbReference type="Proteomes" id="UP000298493">
    <property type="component" value="Unassembled WGS sequence"/>
</dbReference>
<reference evidence="1 2" key="1">
    <citation type="submission" date="2019-04" db="EMBL/GenBank/DDBJ databases">
        <title>High contiguity whole genome sequence and gene annotation resource for two Venturia nashicola isolates.</title>
        <authorList>
            <person name="Prokchorchik M."/>
            <person name="Won K."/>
            <person name="Lee Y."/>
            <person name="Choi E.D."/>
            <person name="Segonzac C."/>
            <person name="Sohn K.H."/>
        </authorList>
    </citation>
    <scope>NUCLEOTIDE SEQUENCE [LARGE SCALE GENOMIC DNA]</scope>
    <source>
        <strain evidence="1 2">PRI2</strain>
    </source>
</reference>
<dbReference type="EMBL" id="SNSC02000018">
    <property type="protein sequence ID" value="TID16614.1"/>
    <property type="molecule type" value="Genomic_DNA"/>
</dbReference>
<organism evidence="1 2">
    <name type="scientific">Venturia nashicola</name>
    <dbReference type="NCBI Taxonomy" id="86259"/>
    <lineage>
        <taxon>Eukaryota</taxon>
        <taxon>Fungi</taxon>
        <taxon>Dikarya</taxon>
        <taxon>Ascomycota</taxon>
        <taxon>Pezizomycotina</taxon>
        <taxon>Dothideomycetes</taxon>
        <taxon>Pleosporomycetidae</taxon>
        <taxon>Venturiales</taxon>
        <taxon>Venturiaceae</taxon>
        <taxon>Venturia</taxon>
    </lineage>
</organism>
<name>A0A4Z1NZG8_9PEZI</name>
<sequence length="109" mass="12520">MFTYPIGSVIEAWARGGKQLQRLSFGPTFLQTTYIHTSRCLHYSIRGAFQLRNKTPLAKAEKHPLAKSHVLPQERAGTIEETLQVTAMLHMDSLSNQICLESTKWRYWT</sequence>